<keyword evidence="3" id="KW-1185">Reference proteome</keyword>
<sequence length="503" mass="53558">PLAPGTDTTDPLVPDEVRVSTTPVVVQIRASSPTLVPEPDSPLETGTDVPSHHGDHQDKHHVKFFTGDGEEEKEEGERGDDVIAEEKGEGEGDVVGEKENKALDFVGGLHEVNVNEVVVEGERGGGGGEIQAGSIMQSMETITGMNFDLPEAPLQSHSSTPTSPLLPTTMETVALGTQDVIEEEVMIVGEEMGESLQLPEELSAVGGTPLQLNEPARTEEEEEMNTVGGLQLEMNGLKSQGSGGDGAHLLDVREAGVGPPSTSPLSPPAVEVSSTPSAIPTHLSDPLISLPLPPPQFTSSHLHGDGEEESQTLGGEGVGDIGPEPRVLPPVPSPYPEEVAGVKEALYTAWVPSPWTLGLLSRQTPVDQSHLTCPGLVADIKMHDPIAELLAAHFPAESRKTLPSMESVAMDMAGLRRLVREGCYHAALELTGRFLSAHGQGLGQAGQPSLHTHKTLQMWGARLALLVVMQQFREAEVEMEAFGELVNPDLFYIPHHNYTDKTV</sequence>
<dbReference type="EMBL" id="CASHTH010002814">
    <property type="protein sequence ID" value="CAI8035657.1"/>
    <property type="molecule type" value="Genomic_DNA"/>
</dbReference>
<feature type="region of interest" description="Disordered" evidence="1">
    <location>
        <begin position="29"/>
        <end position="93"/>
    </location>
</feature>
<protein>
    <submittedName>
        <fullName evidence="2">Trafficking protein particle complex subunit 12</fullName>
    </submittedName>
</protein>
<proteinExistence type="predicted"/>
<comment type="caution">
    <text evidence="2">The sequence shown here is derived from an EMBL/GenBank/DDBJ whole genome shotgun (WGS) entry which is preliminary data.</text>
</comment>
<dbReference type="GO" id="GO:0030008">
    <property type="term" value="C:TRAPP complex"/>
    <property type="evidence" value="ECO:0007669"/>
    <property type="project" value="TreeGrafter"/>
</dbReference>
<feature type="non-terminal residue" evidence="2">
    <location>
        <position position="1"/>
    </location>
</feature>
<dbReference type="AlphaFoldDB" id="A0AA35SUL3"/>
<gene>
    <name evidence="2" type="ORF">GBAR_LOCUS19974</name>
</gene>
<evidence type="ECO:0000256" key="1">
    <source>
        <dbReference type="SAM" id="MobiDB-lite"/>
    </source>
</evidence>
<organism evidence="2 3">
    <name type="scientific">Geodia barretti</name>
    <name type="common">Barrett's horny sponge</name>
    <dbReference type="NCBI Taxonomy" id="519541"/>
    <lineage>
        <taxon>Eukaryota</taxon>
        <taxon>Metazoa</taxon>
        <taxon>Porifera</taxon>
        <taxon>Demospongiae</taxon>
        <taxon>Heteroscleromorpha</taxon>
        <taxon>Tetractinellida</taxon>
        <taxon>Astrophorina</taxon>
        <taxon>Geodiidae</taxon>
        <taxon>Geodia</taxon>
    </lineage>
</organism>
<dbReference type="PANTHER" id="PTHR21581">
    <property type="entry name" value="D-ALANYL-D-ALANINE CARBOXYPEPTIDASE"/>
    <property type="match status" value="1"/>
</dbReference>
<name>A0AA35SUL3_GEOBA</name>
<feature type="compositionally biased region" description="Basic and acidic residues" evidence="1">
    <location>
        <begin position="75"/>
        <end position="93"/>
    </location>
</feature>
<evidence type="ECO:0000313" key="2">
    <source>
        <dbReference type="EMBL" id="CAI8035657.1"/>
    </source>
</evidence>
<reference evidence="2" key="1">
    <citation type="submission" date="2023-03" db="EMBL/GenBank/DDBJ databases">
        <authorList>
            <person name="Steffen K."/>
            <person name="Cardenas P."/>
        </authorList>
    </citation>
    <scope>NUCLEOTIDE SEQUENCE</scope>
</reference>
<feature type="non-terminal residue" evidence="2">
    <location>
        <position position="503"/>
    </location>
</feature>
<dbReference type="PANTHER" id="PTHR21581:SF6">
    <property type="entry name" value="TRAFFICKING PROTEIN PARTICLE COMPLEX SUBUNIT 12"/>
    <property type="match status" value="1"/>
</dbReference>
<evidence type="ECO:0000313" key="3">
    <source>
        <dbReference type="Proteomes" id="UP001174909"/>
    </source>
</evidence>
<dbReference type="GO" id="GO:0005794">
    <property type="term" value="C:Golgi apparatus"/>
    <property type="evidence" value="ECO:0007669"/>
    <property type="project" value="TreeGrafter"/>
</dbReference>
<feature type="region of interest" description="Disordered" evidence="1">
    <location>
        <begin position="238"/>
        <end position="327"/>
    </location>
</feature>
<accession>A0AA35SUL3</accession>
<dbReference type="Proteomes" id="UP001174909">
    <property type="component" value="Unassembled WGS sequence"/>
</dbReference>